<keyword evidence="7 12" id="KW-1133">Transmembrane helix</keyword>
<dbReference type="Pfam" id="PF03142">
    <property type="entry name" value="Chitin_synth_2"/>
    <property type="match status" value="1"/>
</dbReference>
<dbReference type="STRING" id="743788.S8FWT5"/>
<keyword evidence="8 12" id="KW-0472">Membrane</keyword>
<feature type="region of interest" description="Disordered" evidence="11">
    <location>
        <begin position="1047"/>
        <end position="1150"/>
    </location>
</feature>
<keyword evidence="6 12" id="KW-0812">Transmembrane</keyword>
<comment type="subcellular location">
    <subcellularLocation>
        <location evidence="1">Cell membrane</location>
        <topology evidence="1">Multi-pass membrane protein</topology>
    </subcellularLocation>
</comment>
<evidence type="ECO:0000256" key="1">
    <source>
        <dbReference type="ARBA" id="ARBA00004651"/>
    </source>
</evidence>
<feature type="transmembrane region" description="Helical" evidence="12">
    <location>
        <begin position="880"/>
        <end position="904"/>
    </location>
</feature>
<keyword evidence="3" id="KW-1003">Cell membrane</keyword>
<accession>S8FWT5</accession>
<dbReference type="EMBL" id="KE504134">
    <property type="protein sequence ID" value="EPT02685.1"/>
    <property type="molecule type" value="Genomic_DNA"/>
</dbReference>
<feature type="transmembrane region" description="Helical" evidence="12">
    <location>
        <begin position="340"/>
        <end position="367"/>
    </location>
</feature>
<evidence type="ECO:0000259" key="13">
    <source>
        <dbReference type="Pfam" id="PF22997"/>
    </source>
</evidence>
<dbReference type="HOGENOM" id="CLU_002572_0_0_1"/>
<dbReference type="eggNOG" id="KOG2571">
    <property type="taxonomic scope" value="Eukaryota"/>
</dbReference>
<feature type="transmembrane region" description="Helical" evidence="12">
    <location>
        <begin position="105"/>
        <end position="125"/>
    </location>
</feature>
<dbReference type="OrthoDB" id="370884at2759"/>
<evidence type="ECO:0000256" key="2">
    <source>
        <dbReference type="ARBA" id="ARBA00012543"/>
    </source>
</evidence>
<dbReference type="GO" id="GO:0005886">
    <property type="term" value="C:plasma membrane"/>
    <property type="evidence" value="ECO:0007669"/>
    <property type="project" value="UniProtKB-SubCell"/>
</dbReference>
<gene>
    <name evidence="14" type="ORF">FOMPIDRAFT_140479</name>
</gene>
<feature type="transmembrane region" description="Helical" evidence="12">
    <location>
        <begin position="823"/>
        <end position="842"/>
    </location>
</feature>
<dbReference type="PANTHER" id="PTHR22914">
    <property type="entry name" value="CHITIN SYNTHASE"/>
    <property type="match status" value="1"/>
</dbReference>
<evidence type="ECO:0000256" key="3">
    <source>
        <dbReference type="ARBA" id="ARBA00022475"/>
    </source>
</evidence>
<evidence type="ECO:0000256" key="7">
    <source>
        <dbReference type="ARBA" id="ARBA00022989"/>
    </source>
</evidence>
<dbReference type="PANTHER" id="PTHR22914:SF41">
    <property type="entry name" value="CHITIN SYNTHASE 7"/>
    <property type="match status" value="1"/>
</dbReference>
<evidence type="ECO:0000256" key="8">
    <source>
        <dbReference type="ARBA" id="ARBA00023136"/>
    </source>
</evidence>
<keyword evidence="9" id="KW-0325">Glycoprotein</keyword>
<evidence type="ECO:0000256" key="10">
    <source>
        <dbReference type="ARBA" id="ARBA00048014"/>
    </source>
</evidence>
<evidence type="ECO:0000313" key="15">
    <source>
        <dbReference type="Proteomes" id="UP000015241"/>
    </source>
</evidence>
<dbReference type="GO" id="GO:0030428">
    <property type="term" value="C:cell septum"/>
    <property type="evidence" value="ECO:0007669"/>
    <property type="project" value="TreeGrafter"/>
</dbReference>
<feature type="compositionally biased region" description="Low complexity" evidence="11">
    <location>
        <begin position="1057"/>
        <end position="1066"/>
    </location>
</feature>
<dbReference type="EC" id="2.4.1.16" evidence="2"/>
<proteinExistence type="predicted"/>
<evidence type="ECO:0000256" key="12">
    <source>
        <dbReference type="SAM" id="Phobius"/>
    </source>
</evidence>
<evidence type="ECO:0000256" key="4">
    <source>
        <dbReference type="ARBA" id="ARBA00022676"/>
    </source>
</evidence>
<dbReference type="InterPro" id="IPR029044">
    <property type="entry name" value="Nucleotide-diphossugar_trans"/>
</dbReference>
<feature type="transmembrane region" description="Helical" evidence="12">
    <location>
        <begin position="854"/>
        <end position="873"/>
    </location>
</feature>
<sequence>MATRSATRVRYNEPDVTPRVLNPGAATIRRAKTLTRPERNVAPEPLINPKSAHLPAGAAAPAEDETLDAWRIFSRIVTFWAPSSLLRSIGGLDDKHKVQAWREKMALCFLIACLCGIVGFITVGAQKVLCPERDQQSSGRYIRKGSVSLVLGMQGWQVNFTDIAQRGLEDINTSDANFTQLLREPGQDITTYFQRSAADYQACNGLSFRAAVENPCTSVTPCPLGPLNSSSTLAGLGVVNTTMIVGYDWDQVAALENYMVLDGAVLNMNTYMKLHPSAIPSDALDATIRAVLTAPGDWGRDGTMLFSYHADVAKAIPCLTQRYYAGNIDKITPGCLLSNLVLYAGLIVILALVLIRFAMACVFSWFVSERLCSPPNKNQLMRSAISPAVLPEGANISVDNVTGTAPWAGPAGSRKLGKPRGKDVRSLTSSASTLVNEAGTIPSTMTLAQIGAELFAVCLVTCYSEGEESLRTTLDSISATTYADSRKLLFVVADGMITGAGEKRSTPDICVSLLEPDPRFGNPAPMNYIAVGAGAKAENRAMVYAGHYTVAGRRTPTVIIVKCGTEAEAATEKKPGNRGKRDSQLILMNFFSRVTFNDRMTPLDFDLFRKIHVLMGVTPDFFEVCLMVDADTKVFPDSLSYLVNCMHHDNMIMGVCGETRIANKRQSWVTAIQVFEYFISHHLAKAFESVFGGVSCLPGCFSMFRLKARRDTGDDWVPLITKPEIVQQYSQSVVTTLHQKNLLLLGEDRFLTTIMFRTFPNRKMIFLPQARCRTIVPDTFSVLLSQRRRWINSTIHNLMELVLVRNTCGTFCFSTQFVVFMDLLGTVVLPIAIALTYTLIVSMALTPPKSFEEAIPLILLVAVLGLPGILIMLTTRKVVYVFWMLIYLFALPIWNFVLPVYAFWHFDDFSWGETRKVEGEAKGEGHDAGGPATFKSAVPLRRWEDWERSRLRKIRREERRRKDLERIQGAYMSANGELTARQEVFSQYGGSDTVSLASSDEDQWGAQIGGYNENSAAFPPPPMGLQQHAFASAETIAAADMQAMLDAGFDDEPSPPSSRAPSQAPRYQLSDATPSLDVNGYAPLSRTGSPGPTPAQRGHAFSPVSPMRPTGAVSTAVDGDWRGHAKKRSAGRHDTGDYGPLGPLGPGSRI</sequence>
<keyword evidence="4" id="KW-0328">Glycosyltransferase</keyword>
<feature type="domain" description="Chitin synthase 4-like" evidence="13">
    <location>
        <begin position="245"/>
        <end position="327"/>
    </location>
</feature>
<dbReference type="Pfam" id="PF22997">
    <property type="entry name" value="CHS4"/>
    <property type="match status" value="1"/>
</dbReference>
<dbReference type="AlphaFoldDB" id="S8FWT5"/>
<keyword evidence="15" id="KW-1185">Reference proteome</keyword>
<name>S8FWT5_FOMSC</name>
<evidence type="ECO:0000256" key="11">
    <source>
        <dbReference type="SAM" id="MobiDB-lite"/>
    </source>
</evidence>
<evidence type="ECO:0000256" key="9">
    <source>
        <dbReference type="ARBA" id="ARBA00023180"/>
    </source>
</evidence>
<evidence type="ECO:0000313" key="14">
    <source>
        <dbReference type="EMBL" id="EPT02685.1"/>
    </source>
</evidence>
<dbReference type="InterPro" id="IPR004835">
    <property type="entry name" value="Chitin_synth"/>
</dbReference>
<dbReference type="CDD" id="cd04190">
    <property type="entry name" value="Chitin_synth_C"/>
    <property type="match status" value="1"/>
</dbReference>
<organism evidence="14 15">
    <name type="scientific">Fomitopsis schrenkii</name>
    <name type="common">Brown rot fungus</name>
    <dbReference type="NCBI Taxonomy" id="2126942"/>
    <lineage>
        <taxon>Eukaryota</taxon>
        <taxon>Fungi</taxon>
        <taxon>Dikarya</taxon>
        <taxon>Basidiomycota</taxon>
        <taxon>Agaricomycotina</taxon>
        <taxon>Agaricomycetes</taxon>
        <taxon>Polyporales</taxon>
        <taxon>Fomitopsis</taxon>
    </lineage>
</organism>
<evidence type="ECO:0000256" key="6">
    <source>
        <dbReference type="ARBA" id="ARBA00022692"/>
    </source>
</evidence>
<dbReference type="InterPro" id="IPR054295">
    <property type="entry name" value="CHS4-like_dom"/>
</dbReference>
<evidence type="ECO:0000256" key="5">
    <source>
        <dbReference type="ARBA" id="ARBA00022679"/>
    </source>
</evidence>
<dbReference type="GO" id="GO:0006031">
    <property type="term" value="P:chitin biosynthetic process"/>
    <property type="evidence" value="ECO:0007669"/>
    <property type="project" value="TreeGrafter"/>
</dbReference>
<reference evidence="14 15" key="1">
    <citation type="journal article" date="2012" name="Science">
        <title>The Paleozoic origin of enzymatic lignin decomposition reconstructed from 31 fungal genomes.</title>
        <authorList>
            <person name="Floudas D."/>
            <person name="Binder M."/>
            <person name="Riley R."/>
            <person name="Barry K."/>
            <person name="Blanchette R.A."/>
            <person name="Henrissat B."/>
            <person name="Martinez A.T."/>
            <person name="Otillar R."/>
            <person name="Spatafora J.W."/>
            <person name="Yadav J.S."/>
            <person name="Aerts A."/>
            <person name="Benoit I."/>
            <person name="Boyd A."/>
            <person name="Carlson A."/>
            <person name="Copeland A."/>
            <person name="Coutinho P.M."/>
            <person name="de Vries R.P."/>
            <person name="Ferreira P."/>
            <person name="Findley K."/>
            <person name="Foster B."/>
            <person name="Gaskell J."/>
            <person name="Glotzer D."/>
            <person name="Gorecki P."/>
            <person name="Heitman J."/>
            <person name="Hesse C."/>
            <person name="Hori C."/>
            <person name="Igarashi K."/>
            <person name="Jurgens J.A."/>
            <person name="Kallen N."/>
            <person name="Kersten P."/>
            <person name="Kohler A."/>
            <person name="Kuees U."/>
            <person name="Kumar T.K.A."/>
            <person name="Kuo A."/>
            <person name="LaButti K."/>
            <person name="Larrondo L.F."/>
            <person name="Lindquist E."/>
            <person name="Ling A."/>
            <person name="Lombard V."/>
            <person name="Lucas S."/>
            <person name="Lundell T."/>
            <person name="Martin R."/>
            <person name="McLaughlin D.J."/>
            <person name="Morgenstern I."/>
            <person name="Morin E."/>
            <person name="Murat C."/>
            <person name="Nagy L.G."/>
            <person name="Nolan M."/>
            <person name="Ohm R.A."/>
            <person name="Patyshakuliyeva A."/>
            <person name="Rokas A."/>
            <person name="Ruiz-Duenas F.J."/>
            <person name="Sabat G."/>
            <person name="Salamov A."/>
            <person name="Samejima M."/>
            <person name="Schmutz J."/>
            <person name="Slot J.C."/>
            <person name="St John F."/>
            <person name="Stenlid J."/>
            <person name="Sun H."/>
            <person name="Sun S."/>
            <person name="Syed K."/>
            <person name="Tsang A."/>
            <person name="Wiebenga A."/>
            <person name="Young D."/>
            <person name="Pisabarro A."/>
            <person name="Eastwood D.C."/>
            <person name="Martin F."/>
            <person name="Cullen D."/>
            <person name="Grigoriev I.V."/>
            <person name="Hibbett D.S."/>
        </authorList>
    </citation>
    <scope>NUCLEOTIDE SEQUENCE</scope>
    <source>
        <strain evidence="15">FP-58527</strain>
    </source>
</reference>
<protein>
    <recommendedName>
        <fullName evidence="2">chitin synthase</fullName>
        <ecNumber evidence="2">2.4.1.16</ecNumber>
    </recommendedName>
</protein>
<comment type="catalytic activity">
    <reaction evidence="10">
        <text>[(1-&gt;4)-N-acetyl-beta-D-glucosaminyl](n) + UDP-N-acetyl-alpha-D-glucosamine = [(1-&gt;4)-N-acetyl-beta-D-glucosaminyl](n+1) + UDP + H(+)</text>
        <dbReference type="Rhea" id="RHEA:16637"/>
        <dbReference type="Rhea" id="RHEA-COMP:9593"/>
        <dbReference type="Rhea" id="RHEA-COMP:9595"/>
        <dbReference type="ChEBI" id="CHEBI:15378"/>
        <dbReference type="ChEBI" id="CHEBI:17029"/>
        <dbReference type="ChEBI" id="CHEBI:57705"/>
        <dbReference type="ChEBI" id="CHEBI:58223"/>
        <dbReference type="EC" id="2.4.1.16"/>
    </reaction>
</comment>
<dbReference type="Proteomes" id="UP000015241">
    <property type="component" value="Unassembled WGS sequence"/>
</dbReference>
<dbReference type="SUPFAM" id="SSF53448">
    <property type="entry name" value="Nucleotide-diphospho-sugar transferases"/>
    <property type="match status" value="1"/>
</dbReference>
<keyword evidence="5" id="KW-0808">Transferase</keyword>
<dbReference type="InParanoid" id="S8FWT5"/>
<dbReference type="GO" id="GO:0004100">
    <property type="term" value="F:chitin synthase activity"/>
    <property type="evidence" value="ECO:0007669"/>
    <property type="project" value="UniProtKB-EC"/>
</dbReference>